<evidence type="ECO:0000313" key="1">
    <source>
        <dbReference type="EMBL" id="EBX7036079.1"/>
    </source>
</evidence>
<organism evidence="1">
    <name type="scientific">Salmonella typhi</name>
    <dbReference type="NCBI Taxonomy" id="90370"/>
    <lineage>
        <taxon>Bacteria</taxon>
        <taxon>Pseudomonadati</taxon>
        <taxon>Pseudomonadota</taxon>
        <taxon>Gammaproteobacteria</taxon>
        <taxon>Enterobacterales</taxon>
        <taxon>Enterobacteriaceae</taxon>
        <taxon>Salmonella</taxon>
    </lineage>
</organism>
<proteinExistence type="predicted"/>
<gene>
    <name evidence="1" type="ORF">DS261_22225</name>
    <name evidence="2" type="ORF">F9Y21_21770</name>
    <name evidence="3" type="ORF">G4L28_003878</name>
</gene>
<reference evidence="3" key="3">
    <citation type="submission" date="2018-07" db="EMBL/GenBank/DDBJ databases">
        <authorList>
            <consortium name="NCBI Pathogen Detection Project"/>
        </authorList>
    </citation>
    <scope>NUCLEOTIDE SEQUENCE</scope>
    <source>
        <strain evidence="3">11-2088</strain>
    </source>
</reference>
<dbReference type="EMBL" id="AALNGB010000034">
    <property type="protein sequence ID" value="EDB3628705.1"/>
    <property type="molecule type" value="Genomic_DNA"/>
</dbReference>
<evidence type="ECO:0000313" key="2">
    <source>
        <dbReference type="EMBL" id="EDB3628705.1"/>
    </source>
</evidence>
<evidence type="ECO:0000313" key="3">
    <source>
        <dbReference type="EMBL" id="HAE6909135.1"/>
    </source>
</evidence>
<accession>A0A5W7ASK4</accession>
<reference evidence="1" key="2">
    <citation type="submission" date="2018-07" db="EMBL/GenBank/DDBJ databases">
        <authorList>
            <person name="Ashton P.M."/>
            <person name="Dallman T."/>
            <person name="Nair S."/>
            <person name="De Pinna E."/>
            <person name="Peters T."/>
            <person name="Grant K."/>
        </authorList>
    </citation>
    <scope>NUCLEOTIDE SEQUENCE</scope>
    <source>
        <strain evidence="1">550116</strain>
        <strain evidence="2">815592</strain>
    </source>
</reference>
<dbReference type="AlphaFoldDB" id="A0A5W7ASK4"/>
<reference evidence="3" key="1">
    <citation type="journal article" date="2018" name="Genome Biol.">
        <title>SKESA: strategic k-mer extension for scrupulous assemblies.</title>
        <authorList>
            <person name="Souvorov A."/>
            <person name="Agarwala R."/>
            <person name="Lipman D.J."/>
        </authorList>
    </citation>
    <scope>NUCLEOTIDE SEQUENCE</scope>
    <source>
        <strain evidence="3">11-2088</strain>
    </source>
</reference>
<dbReference type="EMBL" id="AAHLZU010000035">
    <property type="protein sequence ID" value="EBX7036079.1"/>
    <property type="molecule type" value="Genomic_DNA"/>
</dbReference>
<comment type="caution">
    <text evidence="1">The sequence shown here is derived from an EMBL/GenBank/DDBJ whole genome shotgun (WGS) entry which is preliminary data.</text>
</comment>
<sequence>MNVFKSRRRLSRDNTKLVNVGFTEEQMNKMSMSFKNRSLAMSCLSKWIVEDLIKRNKTLDIDFIDGEYSFSEKDFKTSTINLVGKDYTKENLNKRNVVIDKDTIDIVLNNSSKNSLYRLLPALTLYAIEKLHKENKVFMQDNNKDINIYIKTK</sequence>
<dbReference type="EMBL" id="DAASSY010000048">
    <property type="protein sequence ID" value="HAE6909135.1"/>
    <property type="molecule type" value="Genomic_DNA"/>
</dbReference>
<protein>
    <submittedName>
        <fullName evidence="1">Uncharacterized protein</fullName>
    </submittedName>
</protein>
<name>A0A5W7ASK4_SALTI</name>